<organism evidence="4 5">
    <name type="scientific">Propionigenium maris DSM 9537</name>
    <dbReference type="NCBI Taxonomy" id="1123000"/>
    <lineage>
        <taxon>Bacteria</taxon>
        <taxon>Fusobacteriati</taxon>
        <taxon>Fusobacteriota</taxon>
        <taxon>Fusobacteriia</taxon>
        <taxon>Fusobacteriales</taxon>
        <taxon>Fusobacteriaceae</taxon>
        <taxon>Propionigenium</taxon>
    </lineage>
</organism>
<dbReference type="Pfam" id="PF05043">
    <property type="entry name" value="Mga"/>
    <property type="match status" value="1"/>
</dbReference>
<keyword evidence="1" id="KW-0805">Transcription regulation</keyword>
<dbReference type="Proteomes" id="UP001144471">
    <property type="component" value="Unassembled WGS sequence"/>
</dbReference>
<dbReference type="InterPro" id="IPR050661">
    <property type="entry name" value="BglG_antiterminators"/>
</dbReference>
<dbReference type="PANTHER" id="PTHR30185">
    <property type="entry name" value="CRYPTIC BETA-GLUCOSIDE BGL OPERON ANTITERMINATOR"/>
    <property type="match status" value="1"/>
</dbReference>
<dbReference type="InterPro" id="IPR007737">
    <property type="entry name" value="Mga_HTH"/>
</dbReference>
<dbReference type="RefSeq" id="WP_281836126.1">
    <property type="nucleotide sequence ID" value="NZ_BSDY01000010.1"/>
</dbReference>
<protein>
    <recommendedName>
        <fullName evidence="3">Mga helix-turn-helix domain-containing protein</fullName>
    </recommendedName>
</protein>
<evidence type="ECO:0000313" key="5">
    <source>
        <dbReference type="Proteomes" id="UP001144471"/>
    </source>
</evidence>
<evidence type="ECO:0000256" key="2">
    <source>
        <dbReference type="ARBA" id="ARBA00023163"/>
    </source>
</evidence>
<reference evidence="4" key="1">
    <citation type="submission" date="2022-12" db="EMBL/GenBank/DDBJ databases">
        <title>Reference genome sequencing for broad-spectrum identification of bacterial and archaeal isolates by mass spectrometry.</title>
        <authorList>
            <person name="Sekiguchi Y."/>
            <person name="Tourlousse D.M."/>
        </authorList>
    </citation>
    <scope>NUCLEOTIDE SEQUENCE</scope>
    <source>
        <strain evidence="4">10succ1</strain>
    </source>
</reference>
<accession>A0A9W6GMY3</accession>
<proteinExistence type="predicted"/>
<evidence type="ECO:0000256" key="1">
    <source>
        <dbReference type="ARBA" id="ARBA00023015"/>
    </source>
</evidence>
<name>A0A9W6GMY3_9FUSO</name>
<feature type="domain" description="Mga helix-turn-helix" evidence="3">
    <location>
        <begin position="92"/>
        <end position="159"/>
    </location>
</feature>
<evidence type="ECO:0000313" key="4">
    <source>
        <dbReference type="EMBL" id="GLI56774.1"/>
    </source>
</evidence>
<dbReference type="AlphaFoldDB" id="A0A9W6GMY3"/>
<dbReference type="PANTHER" id="PTHR30185:SF18">
    <property type="entry name" value="TRANSCRIPTIONAL REGULATOR MTLR"/>
    <property type="match status" value="1"/>
</dbReference>
<comment type="caution">
    <text evidence="4">The sequence shown here is derived from an EMBL/GenBank/DDBJ whole genome shotgun (WGS) entry which is preliminary data.</text>
</comment>
<evidence type="ECO:0000259" key="3">
    <source>
        <dbReference type="Pfam" id="PF05043"/>
    </source>
</evidence>
<gene>
    <name evidence="4" type="ORF">PM10SUCC1_22880</name>
</gene>
<sequence length="546" mass="64039">MGVKRKEIDILLNIVDTPLTVRELSEKLGDSERNLRYSVENLDYYLKRYTGMEIMKKNKKLSVSLTREEADGFLCSLEDGEYIYSNEERREHIMNTFLFSEEPKLSYLERELDVSRTTIKKDMSELQRELERYGLSFEHEGNRVFIGGNEKKLRHLMMMKMMKYLDRSESSPYPLEKRIVKLIEGRRRGLQKRAQEVLERIEGELQEEFSSEFKRIMRYYLWATLFRVGKGRYILRKHNSEFLRKTSQFTEIEKVMKEYIGEGLEYETLHLTEYFLSGSSKGDYYEERVAIELFTLGLLREVERSLGEKIFCEEVFREITGYLTSALYRMKNNFVLKSEGDFAPVGDVGEIIYNVCREDELLSERLRGEEMTYIKNLIEDQLEQVGHRVIELEKLMDIIKGSAEKVDEGKLAHELLREYGRWIIPYKSEEMVKLEDLLLEEKVSGKSVEEVVEAGGGILAEKGVIRKRVDFSCYIKANAFKGRELSCYYIGDENIVVKSGILITPLRGGEENVIILALRDEITYLDALWKLKKTVERDLAKNLVKR</sequence>
<keyword evidence="5" id="KW-1185">Reference proteome</keyword>
<keyword evidence="2" id="KW-0804">Transcription</keyword>
<dbReference type="EMBL" id="BSDY01000010">
    <property type="protein sequence ID" value="GLI56774.1"/>
    <property type="molecule type" value="Genomic_DNA"/>
</dbReference>